<evidence type="ECO:0000313" key="14">
    <source>
        <dbReference type="Proteomes" id="UP000182259"/>
    </source>
</evidence>
<dbReference type="Proteomes" id="UP000182259">
    <property type="component" value="Chromosome V"/>
</dbReference>
<keyword evidence="5" id="KW-0808">Transferase</keyword>
<comment type="cofactor">
    <cofactor evidence="1">
        <name>dipyrromethane</name>
        <dbReference type="ChEBI" id="CHEBI:60342"/>
    </cofactor>
</comment>
<evidence type="ECO:0000313" key="13">
    <source>
        <dbReference type="EMBL" id="SGZ57667.1"/>
    </source>
</evidence>
<sequence length="354" mass="38913">MPHTTMTHVEAPKSHIQIGGRKSTLAVKQSEIVREYIKLTHPNVECSILALSTLGDKVQLKPLYSFGGKSLWTKELEILLLEPVDDYPQLDLIVHSLKDMPTNLPDEFELGCILDRQDPRDALVMKAGSPYKSLADLPEGAVVGTSSIRRLAQLLRNYPHLQFADVRGNIATRLSKLDAKDSPYDCLILAAAGLIRTGLDNRITTCLDAPDMYYAVGQGALGIEIRKDDMQMIQVLSKIEHRPSTMRCIAERSMMRVLEGGCLVPLGVYTTYDEETEELFFKGLIVSPDGKQSVEAEVRCIVSDKAQAAKAGEELAHKLAALGGKEILSAINFEKINQRPVNGANGNEMASLTV</sequence>
<dbReference type="Pfam" id="PF01379">
    <property type="entry name" value="Porphobil_deam"/>
    <property type="match status" value="1"/>
</dbReference>
<organism evidence="13 14">
    <name type="scientific">Sungouiella intermedia</name>
    <dbReference type="NCBI Taxonomy" id="45354"/>
    <lineage>
        <taxon>Eukaryota</taxon>
        <taxon>Fungi</taxon>
        <taxon>Dikarya</taxon>
        <taxon>Ascomycota</taxon>
        <taxon>Saccharomycotina</taxon>
        <taxon>Pichiomycetes</taxon>
        <taxon>Metschnikowiaceae</taxon>
        <taxon>Sungouiella</taxon>
    </lineage>
</organism>
<dbReference type="Gene3D" id="3.40.190.10">
    <property type="entry name" value="Periplasmic binding protein-like II"/>
    <property type="match status" value="2"/>
</dbReference>
<evidence type="ECO:0000256" key="6">
    <source>
        <dbReference type="ARBA" id="ARBA00023133"/>
    </source>
</evidence>
<evidence type="ECO:0000313" key="12">
    <source>
        <dbReference type="EMBL" id="SGZ56749.1"/>
    </source>
</evidence>
<dbReference type="InterPro" id="IPR000860">
    <property type="entry name" value="HemC"/>
</dbReference>
<evidence type="ECO:0000256" key="1">
    <source>
        <dbReference type="ARBA" id="ARBA00001916"/>
    </source>
</evidence>
<evidence type="ECO:0000256" key="8">
    <source>
        <dbReference type="ARBA" id="ARBA00030685"/>
    </source>
</evidence>
<dbReference type="PRINTS" id="PR00151">
    <property type="entry name" value="PORPHBDMNASE"/>
</dbReference>
<dbReference type="PANTHER" id="PTHR11557">
    <property type="entry name" value="PORPHOBILINOGEN DEAMINASE"/>
    <property type="match status" value="1"/>
</dbReference>
<keyword evidence="15" id="KW-1185">Reference proteome</keyword>
<dbReference type="Pfam" id="PF03900">
    <property type="entry name" value="Porphobil_deamC"/>
    <property type="match status" value="1"/>
</dbReference>
<dbReference type="UniPathway" id="UPA00251">
    <property type="reaction ID" value="UER00319"/>
</dbReference>
<evidence type="ECO:0000256" key="2">
    <source>
        <dbReference type="ARBA" id="ARBA00004735"/>
    </source>
</evidence>
<dbReference type="GO" id="GO:0006782">
    <property type="term" value="P:protoporphyrinogen IX biosynthetic process"/>
    <property type="evidence" value="ECO:0007669"/>
    <property type="project" value="UniProtKB-UniPathway"/>
</dbReference>
<name>A0A1L0C2D3_9ASCO</name>
<dbReference type="PANTHER" id="PTHR11557:SF0">
    <property type="entry name" value="PORPHOBILINOGEN DEAMINASE"/>
    <property type="match status" value="1"/>
</dbReference>
<feature type="domain" description="Porphobilinogen deaminase C-terminal" evidence="11">
    <location>
        <begin position="246"/>
        <end position="320"/>
    </location>
</feature>
<dbReference type="CDD" id="cd13645">
    <property type="entry name" value="PBP2_HuPBGD_like"/>
    <property type="match status" value="1"/>
</dbReference>
<dbReference type="NCBIfam" id="TIGR00212">
    <property type="entry name" value="hemC"/>
    <property type="match status" value="1"/>
</dbReference>
<evidence type="ECO:0000259" key="11">
    <source>
        <dbReference type="Pfam" id="PF03900"/>
    </source>
</evidence>
<evidence type="ECO:0000259" key="10">
    <source>
        <dbReference type="Pfam" id="PF01379"/>
    </source>
</evidence>
<dbReference type="InterPro" id="IPR022417">
    <property type="entry name" value="Porphobilin_deaminase_N"/>
</dbReference>
<dbReference type="PIRSF" id="PIRSF001438">
    <property type="entry name" value="4pyrrol_synth_OHMeBilane_synth"/>
    <property type="match status" value="1"/>
</dbReference>
<dbReference type="OrthoDB" id="564646at2759"/>
<dbReference type="FunFam" id="3.40.190.10:FF:000005">
    <property type="entry name" value="Porphobilinogen deaminase"/>
    <property type="match status" value="1"/>
</dbReference>
<comment type="pathway">
    <text evidence="2">Porphyrin-containing compound metabolism; protoporphyrin-IX biosynthesis; coproporphyrinogen-III from 5-aminolevulinate: step 2/4.</text>
</comment>
<dbReference type="SUPFAM" id="SSF53850">
    <property type="entry name" value="Periplasmic binding protein-like II"/>
    <property type="match status" value="1"/>
</dbReference>
<evidence type="ECO:0000256" key="4">
    <source>
        <dbReference type="ARBA" id="ARBA00012655"/>
    </source>
</evidence>
<dbReference type="EC" id="2.5.1.61" evidence="4"/>
<feature type="domain" description="Porphobilinogen deaminase N-terminal" evidence="10">
    <location>
        <begin position="16"/>
        <end position="233"/>
    </location>
</feature>
<dbReference type="AlphaFoldDB" id="A0A1L0C2D3"/>
<dbReference type="GO" id="GO:0004418">
    <property type="term" value="F:hydroxymethylbilane synthase activity"/>
    <property type="evidence" value="ECO:0007669"/>
    <property type="project" value="UniProtKB-EC"/>
</dbReference>
<keyword evidence="6" id="KW-0350">Heme biosynthesis</keyword>
<dbReference type="InterPro" id="IPR022418">
    <property type="entry name" value="Porphobilinogen_deaminase_C"/>
</dbReference>
<proteinExistence type="inferred from homology"/>
<dbReference type="EMBL" id="LT635768">
    <property type="protein sequence ID" value="SGZ57667.1"/>
    <property type="molecule type" value="Genomic_DNA"/>
</dbReference>
<reference evidence="14 15" key="1">
    <citation type="submission" date="2016-10" db="EMBL/GenBank/DDBJ databases">
        <authorList>
            <person name="de Groot N.N."/>
        </authorList>
    </citation>
    <scope>NUCLEOTIDE SEQUENCE [LARGE SCALE GENOMIC DNA]</scope>
    <source>
        <strain evidence="12 15">CBS 141442</strain>
        <strain evidence="13 14">PYCC 4715</strain>
    </source>
</reference>
<accession>A0A1L0C2D3</accession>
<dbReference type="PROSITE" id="PS00533">
    <property type="entry name" value="PORPHOBILINOGEN_DEAM"/>
    <property type="match status" value="1"/>
</dbReference>
<comment type="similarity">
    <text evidence="3">Belongs to the HMBS family.</text>
</comment>
<dbReference type="Gene3D" id="3.30.160.40">
    <property type="entry name" value="Porphobilinogen deaminase, C-terminal domain"/>
    <property type="match status" value="1"/>
</dbReference>
<evidence type="ECO:0000256" key="3">
    <source>
        <dbReference type="ARBA" id="ARBA00005638"/>
    </source>
</evidence>
<keyword evidence="7" id="KW-0627">Porphyrin biosynthesis</keyword>
<evidence type="ECO:0000256" key="5">
    <source>
        <dbReference type="ARBA" id="ARBA00022679"/>
    </source>
</evidence>
<evidence type="ECO:0000313" key="15">
    <source>
        <dbReference type="Proteomes" id="UP000182334"/>
    </source>
</evidence>
<dbReference type="SUPFAM" id="SSF54782">
    <property type="entry name" value="Porphobilinogen deaminase (hydroxymethylbilane synthase), C-terminal domain"/>
    <property type="match status" value="1"/>
</dbReference>
<dbReference type="InterPro" id="IPR036803">
    <property type="entry name" value="Porphobilinogen_deaminase_C_sf"/>
</dbReference>
<protein>
    <recommendedName>
        <fullName evidence="4">hydroxymethylbilane synthase</fullName>
        <ecNumber evidence="4">2.5.1.61</ecNumber>
    </recommendedName>
    <alternativeName>
        <fullName evidence="9">Hydroxymethylbilane synthase</fullName>
    </alternativeName>
    <alternativeName>
        <fullName evidence="8">Pre-uroporphyrinogen synthase</fullName>
    </alternativeName>
</protein>
<dbReference type="GO" id="GO:0005737">
    <property type="term" value="C:cytoplasm"/>
    <property type="evidence" value="ECO:0007669"/>
    <property type="project" value="TreeGrafter"/>
</dbReference>
<evidence type="ECO:0000256" key="9">
    <source>
        <dbReference type="ARBA" id="ARBA00033064"/>
    </source>
</evidence>
<gene>
    <name evidence="13" type="ORF">SAMEA4029009_CIC11G00000001806</name>
    <name evidence="12" type="ORF">SAMEA4029010_CIC11G00000001180</name>
</gene>
<evidence type="ECO:0000256" key="7">
    <source>
        <dbReference type="ARBA" id="ARBA00023244"/>
    </source>
</evidence>
<dbReference type="STRING" id="45354.A0A1L0C2D3"/>
<dbReference type="EMBL" id="LT635761">
    <property type="protein sequence ID" value="SGZ56749.1"/>
    <property type="molecule type" value="Genomic_DNA"/>
</dbReference>
<dbReference type="Proteomes" id="UP000182334">
    <property type="component" value="Chromosome VI"/>
</dbReference>
<dbReference type="InterPro" id="IPR022419">
    <property type="entry name" value="Porphobilin_deaminase_cofac_BS"/>
</dbReference>